<dbReference type="PRINTS" id="PR00144">
    <property type="entry name" value="DALDHYDRTASE"/>
</dbReference>
<evidence type="ECO:0000313" key="14">
    <source>
        <dbReference type="Proteomes" id="UP000475117"/>
    </source>
</evidence>
<comment type="pathway">
    <text evidence="1">Porphyrin-containing compound metabolism; protoporphyrin-IX biosynthesis; coproporphyrinogen-III from 5-aminolevulinate: step 1/4.</text>
</comment>
<dbReference type="SMART" id="SM01004">
    <property type="entry name" value="ALAD"/>
    <property type="match status" value="1"/>
</dbReference>
<dbReference type="GO" id="GO:0004655">
    <property type="term" value="F:porphobilinogen synthase activity"/>
    <property type="evidence" value="ECO:0007669"/>
    <property type="project" value="UniProtKB-EC"/>
</dbReference>
<dbReference type="GO" id="GO:0008270">
    <property type="term" value="F:zinc ion binding"/>
    <property type="evidence" value="ECO:0007669"/>
    <property type="project" value="TreeGrafter"/>
</dbReference>
<evidence type="ECO:0000256" key="1">
    <source>
        <dbReference type="ARBA" id="ARBA00004694"/>
    </source>
</evidence>
<dbReference type="CDD" id="cd04823">
    <property type="entry name" value="ALAD_PBGS_aspartate_rich"/>
    <property type="match status" value="1"/>
</dbReference>
<evidence type="ECO:0000256" key="12">
    <source>
        <dbReference type="RuleBase" id="RU004161"/>
    </source>
</evidence>
<dbReference type="PANTHER" id="PTHR11458">
    <property type="entry name" value="DELTA-AMINOLEVULINIC ACID DEHYDRATASE"/>
    <property type="match status" value="1"/>
</dbReference>
<keyword evidence="7 11" id="KW-0627">Porphyrin biosynthesis</keyword>
<accession>A0A6B3LF79</accession>
<organism evidence="13 14">
    <name type="scientific">Sulfuriroseicoccus oceanibius</name>
    <dbReference type="NCBI Taxonomy" id="2707525"/>
    <lineage>
        <taxon>Bacteria</taxon>
        <taxon>Pseudomonadati</taxon>
        <taxon>Verrucomicrobiota</taxon>
        <taxon>Verrucomicrobiia</taxon>
        <taxon>Verrucomicrobiales</taxon>
        <taxon>Verrucomicrobiaceae</taxon>
        <taxon>Sulfuriroseicoccus</taxon>
    </lineage>
</organism>
<dbReference type="Pfam" id="PF00490">
    <property type="entry name" value="ALAD"/>
    <property type="match status" value="1"/>
</dbReference>
<comment type="subunit">
    <text evidence="11">Homooctamer.</text>
</comment>
<dbReference type="KEGG" id="soa:G3M56_002285"/>
<evidence type="ECO:0000256" key="3">
    <source>
        <dbReference type="ARBA" id="ARBA00012053"/>
    </source>
</evidence>
<evidence type="ECO:0000256" key="8">
    <source>
        <dbReference type="ARBA" id="ARBA00047651"/>
    </source>
</evidence>
<dbReference type="FunFam" id="3.20.20.70:FF:000019">
    <property type="entry name" value="Delta-aminolevulinic acid dehydratase"/>
    <property type="match status" value="1"/>
</dbReference>
<evidence type="ECO:0000313" key="13">
    <source>
        <dbReference type="EMBL" id="QQL45442.1"/>
    </source>
</evidence>
<dbReference type="PROSITE" id="PS00169">
    <property type="entry name" value="D_ALA_DEHYDRATASE"/>
    <property type="match status" value="1"/>
</dbReference>
<dbReference type="EC" id="4.2.1.24" evidence="3 11"/>
<dbReference type="InterPro" id="IPR013785">
    <property type="entry name" value="Aldolase_TIM"/>
</dbReference>
<keyword evidence="10" id="KW-0460">Magnesium</keyword>
<feature type="binding site" evidence="10">
    <location>
        <position position="238"/>
    </location>
    <ligand>
        <name>Mg(2+)</name>
        <dbReference type="ChEBI" id="CHEBI:18420"/>
    </ligand>
</feature>
<evidence type="ECO:0000256" key="2">
    <source>
        <dbReference type="ARBA" id="ARBA00008055"/>
    </source>
</evidence>
<evidence type="ECO:0000256" key="5">
    <source>
        <dbReference type="ARBA" id="ARBA00023133"/>
    </source>
</evidence>
<dbReference type="GO" id="GO:0005829">
    <property type="term" value="C:cytosol"/>
    <property type="evidence" value="ECO:0007669"/>
    <property type="project" value="TreeGrafter"/>
</dbReference>
<dbReference type="UniPathway" id="UPA00251">
    <property type="reaction ID" value="UER00318"/>
</dbReference>
<evidence type="ECO:0000256" key="7">
    <source>
        <dbReference type="ARBA" id="ARBA00023244"/>
    </source>
</evidence>
<dbReference type="SUPFAM" id="SSF51569">
    <property type="entry name" value="Aldolase"/>
    <property type="match status" value="1"/>
</dbReference>
<dbReference type="NCBIfam" id="NF006762">
    <property type="entry name" value="PRK09283.1"/>
    <property type="match status" value="1"/>
</dbReference>
<evidence type="ECO:0000256" key="10">
    <source>
        <dbReference type="PIRSR" id="PIRSR001415-5"/>
    </source>
</evidence>
<protein>
    <recommendedName>
        <fullName evidence="4 11">Delta-aminolevulinic acid dehydratase</fullName>
        <ecNumber evidence="3 11">4.2.1.24</ecNumber>
    </recommendedName>
</protein>
<dbReference type="EMBL" id="CP066776">
    <property type="protein sequence ID" value="QQL45442.1"/>
    <property type="molecule type" value="Genomic_DNA"/>
</dbReference>
<name>A0A6B3LF79_9BACT</name>
<dbReference type="AlphaFoldDB" id="A0A6B3LF79"/>
<dbReference type="RefSeq" id="WP_164365534.1">
    <property type="nucleotide sequence ID" value="NZ_CP066776.1"/>
</dbReference>
<gene>
    <name evidence="13" type="primary">hemB</name>
    <name evidence="13" type="ORF">G3M56_002285</name>
</gene>
<evidence type="ECO:0000256" key="4">
    <source>
        <dbReference type="ARBA" id="ARBA00020771"/>
    </source>
</evidence>
<dbReference type="Gene3D" id="3.20.20.70">
    <property type="entry name" value="Aldolase class I"/>
    <property type="match status" value="1"/>
</dbReference>
<sequence length="330" mass="36000">MNLGHRPRRNRKSPAIRSLVRENSLSPADFVLPLFLHEDAENTPIDSMPGVTRWSLDGLVEEAKQAFELGIPAVVLFPKIPDEQKSPKGDECYNDDGLVPRAVRALKAAVPALTVITDIALDPYNSDGHDGIVTTDEHGNQHILNDETVDILCEQALCHARAGADIVSPSDMMDGRIGEIRAVLDEEGFENVSVLSYSVKYASAFYGPFRGALDSAPKEGDKKTYQMDPANRREALREVVLDEEEGADMVMVKPAGAYLDVISAVREATVLPLAAYQVSGEYLMLKSAADAGWIDEQAAVLESLTAIKRAGADFILTYFAKQAAGWLRND</sequence>
<feature type="active site" description="Schiff-base intermediate with substrate" evidence="9">
    <location>
        <position position="253"/>
    </location>
</feature>
<evidence type="ECO:0000256" key="9">
    <source>
        <dbReference type="PIRSR" id="PIRSR001415-1"/>
    </source>
</evidence>
<evidence type="ECO:0000256" key="6">
    <source>
        <dbReference type="ARBA" id="ARBA00023239"/>
    </source>
</evidence>
<keyword evidence="6 11" id="KW-0456">Lyase</keyword>
<comment type="similarity">
    <text evidence="2 12">Belongs to the ALAD family.</text>
</comment>
<comment type="catalytic activity">
    <reaction evidence="8 11">
        <text>2 5-aminolevulinate = porphobilinogen + 2 H2O + H(+)</text>
        <dbReference type="Rhea" id="RHEA:24064"/>
        <dbReference type="ChEBI" id="CHEBI:15377"/>
        <dbReference type="ChEBI" id="CHEBI:15378"/>
        <dbReference type="ChEBI" id="CHEBI:58126"/>
        <dbReference type="ChEBI" id="CHEBI:356416"/>
        <dbReference type="EC" id="4.2.1.24"/>
    </reaction>
</comment>
<evidence type="ECO:0000256" key="11">
    <source>
        <dbReference type="RuleBase" id="RU000515"/>
    </source>
</evidence>
<dbReference type="InterPro" id="IPR030656">
    <property type="entry name" value="ALAD_AS"/>
</dbReference>
<keyword evidence="10" id="KW-0479">Metal-binding</keyword>
<dbReference type="PANTHER" id="PTHR11458:SF0">
    <property type="entry name" value="DELTA-AMINOLEVULINIC ACID DEHYDRATASE"/>
    <property type="match status" value="1"/>
</dbReference>
<proteinExistence type="inferred from homology"/>
<feature type="active site" description="Schiff-base intermediate with substrate" evidence="9">
    <location>
        <position position="200"/>
    </location>
</feature>
<dbReference type="PIRSF" id="PIRSF001415">
    <property type="entry name" value="Porphbilin_synth"/>
    <property type="match status" value="1"/>
</dbReference>
<dbReference type="Proteomes" id="UP000475117">
    <property type="component" value="Chromosome"/>
</dbReference>
<dbReference type="GO" id="GO:0006782">
    <property type="term" value="P:protoporphyrinogen IX biosynthetic process"/>
    <property type="evidence" value="ECO:0007669"/>
    <property type="project" value="UniProtKB-UniPathway"/>
</dbReference>
<reference evidence="13 14" key="1">
    <citation type="submission" date="2020-12" db="EMBL/GenBank/DDBJ databases">
        <title>Sulforoseuscoccus oceanibium gen. nov., sp. nov., a representative of the phylum Verrucomicrobia with special cytoplasmic membrane, and proposal of Sulforoseuscoccusaceae fam. nov.</title>
        <authorList>
            <person name="Xi F."/>
        </authorList>
    </citation>
    <scope>NUCLEOTIDE SEQUENCE [LARGE SCALE GENOMIC DNA]</scope>
    <source>
        <strain evidence="13 14">T37</strain>
    </source>
</reference>
<dbReference type="InterPro" id="IPR001731">
    <property type="entry name" value="ALAD"/>
</dbReference>
<keyword evidence="14" id="KW-1185">Reference proteome</keyword>
<keyword evidence="5" id="KW-0350">Heme biosynthesis</keyword>